<dbReference type="RefSeq" id="YP_002213690.1">
    <property type="nucleotide sequence ID" value="NC_011201.1"/>
</dbReference>
<evidence type="ECO:0000313" key="2">
    <source>
        <dbReference type="EMBL" id="BAG70359.1"/>
    </source>
</evidence>
<accession>B5BTT7</accession>
<reference evidence="2 3" key="1">
    <citation type="journal article" date="2009" name="J. Bacteriol.">
        <title>Genomic characterization of Ralstonia solanacearum phage phiRSB1, a T7-like wide-host-range phage.</title>
        <authorList>
            <person name="Kawasaki T."/>
            <person name="Shimizu M."/>
            <person name="Satsuma H."/>
            <person name="Fujiwara A."/>
            <person name="Fujie M."/>
            <person name="Usami S."/>
            <person name="Yamada T."/>
        </authorList>
    </citation>
    <scope>NUCLEOTIDE SEQUENCE [LARGE SCALE GENOMIC DNA]</scope>
</reference>
<name>B5BTT7_9CAUD</name>
<dbReference type="EMBL" id="AB451219">
    <property type="protein sequence ID" value="BAG70359.1"/>
    <property type="molecule type" value="Genomic_DNA"/>
</dbReference>
<keyword evidence="3" id="KW-1185">Reference proteome</keyword>
<evidence type="ECO:0000313" key="3">
    <source>
        <dbReference type="Proteomes" id="UP000001854"/>
    </source>
</evidence>
<feature type="region of interest" description="Disordered" evidence="1">
    <location>
        <begin position="1"/>
        <end position="45"/>
    </location>
</feature>
<proteinExistence type="predicted"/>
<dbReference type="Proteomes" id="UP000001854">
    <property type="component" value="Segment"/>
</dbReference>
<dbReference type="KEGG" id="vg:6870752"/>
<evidence type="ECO:0000256" key="1">
    <source>
        <dbReference type="SAM" id="MobiDB-lite"/>
    </source>
</evidence>
<protein>
    <submittedName>
        <fullName evidence="2">Uncharacterized protein</fullName>
    </submittedName>
</protein>
<sequence length="45" mass="5037">MASSHTRTSARHGRMDRDATAQCKRERRQIGQHRPSCDGANDPST</sequence>
<organism evidence="2 3">
    <name type="scientific">Ralstonia phage RSB1</name>
    <dbReference type="NCBI Taxonomy" id="551790"/>
    <lineage>
        <taxon>Viruses</taxon>
        <taxon>Duplodnaviria</taxon>
        <taxon>Heunggongvirae</taxon>
        <taxon>Uroviricota</taxon>
        <taxon>Caudoviricetes</taxon>
        <taxon>Autographivirales</taxon>
        <taxon>Autonotataviridae</taxon>
        <taxon>Okabevirinae</taxon>
        <taxon>Higashivirus</taxon>
        <taxon>Higashivirus RSB1</taxon>
    </lineage>
</organism>
<dbReference type="GeneID" id="6870752"/>